<comment type="caution">
    <text evidence="6">The sequence shown here is derived from an EMBL/GenBank/DDBJ whole genome shotgun (WGS) entry which is preliminary data.</text>
</comment>
<keyword evidence="4" id="KW-0067">ATP-binding</keyword>
<keyword evidence="3" id="KW-0347">Helicase</keyword>
<dbReference type="GO" id="GO:0000725">
    <property type="term" value="P:recombinational repair"/>
    <property type="evidence" value="ECO:0007669"/>
    <property type="project" value="TreeGrafter"/>
</dbReference>
<organism evidence="6">
    <name type="scientific">Oscillatoriales cyanobacterium SpSt-418</name>
    <dbReference type="NCBI Taxonomy" id="2282169"/>
    <lineage>
        <taxon>Bacteria</taxon>
        <taxon>Bacillati</taxon>
        <taxon>Cyanobacteriota</taxon>
        <taxon>Cyanophyceae</taxon>
        <taxon>Oscillatoriophycideae</taxon>
        <taxon>Oscillatoriales</taxon>
    </lineage>
</organism>
<dbReference type="GO" id="GO:0016787">
    <property type="term" value="F:hydrolase activity"/>
    <property type="evidence" value="ECO:0007669"/>
    <property type="project" value="UniProtKB-KW"/>
</dbReference>
<dbReference type="InterPro" id="IPR027417">
    <property type="entry name" value="P-loop_NTPase"/>
</dbReference>
<dbReference type="Gene3D" id="3.30.2310.20">
    <property type="entry name" value="RelE-like"/>
    <property type="match status" value="1"/>
</dbReference>
<accession>A0A7C3PPG7</accession>
<dbReference type="InterPro" id="IPR035093">
    <property type="entry name" value="RelE/ParE_toxin_dom_sf"/>
</dbReference>
<dbReference type="InterPro" id="IPR000212">
    <property type="entry name" value="DNA_helicase_UvrD/REP"/>
</dbReference>
<dbReference type="GO" id="GO:0043138">
    <property type="term" value="F:3'-5' DNA helicase activity"/>
    <property type="evidence" value="ECO:0007669"/>
    <property type="project" value="TreeGrafter"/>
</dbReference>
<dbReference type="Pfam" id="PF00580">
    <property type="entry name" value="UvrD-helicase"/>
    <property type="match status" value="1"/>
</dbReference>
<gene>
    <name evidence="6" type="ORF">ENR64_13670</name>
</gene>
<evidence type="ECO:0000256" key="4">
    <source>
        <dbReference type="ARBA" id="ARBA00022840"/>
    </source>
</evidence>
<dbReference type="PANTHER" id="PTHR11070:SF45">
    <property type="entry name" value="DNA 3'-5' HELICASE"/>
    <property type="match status" value="1"/>
</dbReference>
<dbReference type="GO" id="GO:0005524">
    <property type="term" value="F:ATP binding"/>
    <property type="evidence" value="ECO:0007669"/>
    <property type="project" value="UniProtKB-KW"/>
</dbReference>
<dbReference type="Gene3D" id="3.40.50.300">
    <property type="entry name" value="P-loop containing nucleotide triphosphate hydrolases"/>
    <property type="match status" value="1"/>
</dbReference>
<evidence type="ECO:0000256" key="1">
    <source>
        <dbReference type="ARBA" id="ARBA00022741"/>
    </source>
</evidence>
<dbReference type="InterPro" id="IPR014016">
    <property type="entry name" value="UvrD-like_ATP-bd"/>
</dbReference>
<keyword evidence="2" id="KW-0378">Hydrolase</keyword>
<dbReference type="GO" id="GO:0005829">
    <property type="term" value="C:cytosol"/>
    <property type="evidence" value="ECO:0007669"/>
    <property type="project" value="TreeGrafter"/>
</dbReference>
<dbReference type="EMBL" id="DSRU01000200">
    <property type="protein sequence ID" value="HFM98777.1"/>
    <property type="molecule type" value="Genomic_DNA"/>
</dbReference>
<feature type="domain" description="UvrD-like helicase ATP-binding" evidence="5">
    <location>
        <begin position="216"/>
        <end position="391"/>
    </location>
</feature>
<sequence length="464" mass="52311">MPFEIIHKPTFTNQLLAIPKERVIQVLEKIEVLRDDPKPHGKLKKKLHGYKGDIYRLRSGDFRIIYTYGDGWVALLGVDARKDVYKDNNKDKLIDEGTGVDVSAVSNLENLLAPEKVLPPEFKPSQVETLLPVGLTEELLDRLLIPKTCFPTLLACRTFDDLLEADVPGAVRDRLFDCITAPNFDQVLNQPSFVTGSPDELLRFKEGDLLGFLLKLNPEQERFVTWAMNATGPTLLKGGPGTGKSTVALYRTREILKQLQASGVSQPRVLFTTYTNALVTFSEQLLHQLLGEDARFVEVKTADALMSSISHATEQFQIAQTNELSKLLRQAIPQAIAALEGNVLQQQAQRLILQRLQPEYLLEELTDVIDARGIETLADYQETTRTGRNISLNKSQRQAIWTLRLHFNQLLKDQGIATWAQMRLYALDRLHTMPDPPVYDAVVVDETPTNSIPQLVIDFQQHKP</sequence>
<dbReference type="SUPFAM" id="SSF143011">
    <property type="entry name" value="RelE-like"/>
    <property type="match status" value="1"/>
</dbReference>
<evidence type="ECO:0000256" key="2">
    <source>
        <dbReference type="ARBA" id="ARBA00022801"/>
    </source>
</evidence>
<protein>
    <recommendedName>
        <fullName evidence="5">UvrD-like helicase ATP-binding domain-containing protein</fullName>
    </recommendedName>
</protein>
<dbReference type="AlphaFoldDB" id="A0A7C3PPG7"/>
<proteinExistence type="predicted"/>
<dbReference type="SUPFAM" id="SSF52540">
    <property type="entry name" value="P-loop containing nucleoside triphosphate hydrolases"/>
    <property type="match status" value="1"/>
</dbReference>
<evidence type="ECO:0000259" key="5">
    <source>
        <dbReference type="Pfam" id="PF00580"/>
    </source>
</evidence>
<dbReference type="GO" id="GO:0003677">
    <property type="term" value="F:DNA binding"/>
    <property type="evidence" value="ECO:0007669"/>
    <property type="project" value="InterPro"/>
</dbReference>
<reference evidence="6" key="1">
    <citation type="journal article" date="2020" name="mSystems">
        <title>Genome- and Community-Level Interaction Insights into Carbon Utilization and Element Cycling Functions of Hydrothermarchaeota in Hydrothermal Sediment.</title>
        <authorList>
            <person name="Zhou Z."/>
            <person name="Liu Y."/>
            <person name="Xu W."/>
            <person name="Pan J."/>
            <person name="Luo Z.H."/>
            <person name="Li M."/>
        </authorList>
    </citation>
    <scope>NUCLEOTIDE SEQUENCE [LARGE SCALE GENOMIC DNA]</scope>
    <source>
        <strain evidence="6">SpSt-418</strain>
    </source>
</reference>
<evidence type="ECO:0000313" key="6">
    <source>
        <dbReference type="EMBL" id="HFM98777.1"/>
    </source>
</evidence>
<name>A0A7C3PPG7_9CYAN</name>
<keyword evidence="1" id="KW-0547">Nucleotide-binding</keyword>
<evidence type="ECO:0000256" key="3">
    <source>
        <dbReference type="ARBA" id="ARBA00022806"/>
    </source>
</evidence>
<dbReference type="PANTHER" id="PTHR11070">
    <property type="entry name" value="UVRD / RECB / PCRA DNA HELICASE FAMILY MEMBER"/>
    <property type="match status" value="1"/>
</dbReference>